<dbReference type="RefSeq" id="WP_154464970.1">
    <property type="nucleotide sequence ID" value="NZ_JAXFEN010000094.1"/>
</dbReference>
<dbReference type="InterPro" id="IPR029044">
    <property type="entry name" value="Nucleotide-diphossugar_trans"/>
</dbReference>
<comment type="caution">
    <text evidence="2">The sequence shown here is derived from an EMBL/GenBank/DDBJ whole genome shotgun (WGS) entry which is preliminary data.</text>
</comment>
<dbReference type="PANTHER" id="PTHR22916:SF3">
    <property type="entry name" value="UDP-GLCNAC:BETAGAL BETA-1,3-N-ACETYLGLUCOSAMINYLTRANSFERASE-LIKE PROTEIN 1"/>
    <property type="match status" value="1"/>
</dbReference>
<evidence type="ECO:0000313" key="3">
    <source>
        <dbReference type="Proteomes" id="UP000436047"/>
    </source>
</evidence>
<keyword evidence="2" id="KW-0808">Transferase</keyword>
<proteinExistence type="predicted"/>
<reference evidence="2 3" key="1">
    <citation type="submission" date="2019-08" db="EMBL/GenBank/DDBJ databases">
        <title>In-depth cultivation of the pig gut microbiome towards novel bacterial diversity and tailored functional studies.</title>
        <authorList>
            <person name="Wylensek D."/>
            <person name="Hitch T.C.A."/>
            <person name="Clavel T."/>
        </authorList>
    </citation>
    <scope>NUCLEOTIDE SEQUENCE [LARGE SCALE GENOMIC DNA]</scope>
    <source>
        <strain evidence="2 3">WCA-389-WT-23B</strain>
    </source>
</reference>
<sequence length="312" mass="36786">MLLSIIVPIYNVESYLKRCIESVLNQEMNDYELILIDDFSSDTSLKIAKQYQHLSKVKVIEKKKNSGLSDTRNIGLNEAKGSYVLFLDSDDYIDDDSLQMIQNMIFDQNFPDIIYFGFYEENENKAEKKFGYKSVHNYLYSGFGFAKSELGQRNLYAAACFGIYKREFLIINKLFFKVGIYHEDELWTPQVVLKAHTIYTSEYAYYHYVRRKNSITRKVDKSQNGIDLINSCKELDEVLNSIEDEQLYRLMDNHIAMLYMKAMSEGKLYQKDKRKYIDRFYPLKKTCFYKDKAKAVLFAVSLRLYFVANNIK</sequence>
<dbReference type="Proteomes" id="UP000436047">
    <property type="component" value="Unassembled WGS sequence"/>
</dbReference>
<name>A0A6N7WFI7_9FIRM</name>
<dbReference type="Pfam" id="PF00535">
    <property type="entry name" value="Glycos_transf_2"/>
    <property type="match status" value="1"/>
</dbReference>
<dbReference type="SUPFAM" id="SSF53448">
    <property type="entry name" value="Nucleotide-diphospho-sugar transferases"/>
    <property type="match status" value="1"/>
</dbReference>
<keyword evidence="3" id="KW-1185">Reference proteome</keyword>
<dbReference type="EMBL" id="VUMI01000020">
    <property type="protein sequence ID" value="MSS89227.1"/>
    <property type="molecule type" value="Genomic_DNA"/>
</dbReference>
<dbReference type="Gene3D" id="3.90.550.10">
    <property type="entry name" value="Spore Coat Polysaccharide Biosynthesis Protein SpsA, Chain A"/>
    <property type="match status" value="1"/>
</dbReference>
<gene>
    <name evidence="2" type="ORF">FYJ45_13225</name>
</gene>
<dbReference type="AlphaFoldDB" id="A0A6N7WFI7"/>
<dbReference type="CDD" id="cd00761">
    <property type="entry name" value="Glyco_tranf_GTA_type"/>
    <property type="match status" value="1"/>
</dbReference>
<dbReference type="InterPro" id="IPR001173">
    <property type="entry name" value="Glyco_trans_2-like"/>
</dbReference>
<dbReference type="PANTHER" id="PTHR22916">
    <property type="entry name" value="GLYCOSYLTRANSFERASE"/>
    <property type="match status" value="1"/>
</dbReference>
<evidence type="ECO:0000259" key="1">
    <source>
        <dbReference type="Pfam" id="PF00535"/>
    </source>
</evidence>
<evidence type="ECO:0000313" key="2">
    <source>
        <dbReference type="EMBL" id="MSS89227.1"/>
    </source>
</evidence>
<dbReference type="GO" id="GO:0016758">
    <property type="term" value="F:hexosyltransferase activity"/>
    <property type="evidence" value="ECO:0007669"/>
    <property type="project" value="UniProtKB-ARBA"/>
</dbReference>
<dbReference type="GeneID" id="86054015"/>
<organism evidence="2 3">
    <name type="scientific">Eisenbergiella porci</name>
    <dbReference type="NCBI Taxonomy" id="2652274"/>
    <lineage>
        <taxon>Bacteria</taxon>
        <taxon>Bacillati</taxon>
        <taxon>Bacillota</taxon>
        <taxon>Clostridia</taxon>
        <taxon>Lachnospirales</taxon>
        <taxon>Lachnospiraceae</taxon>
        <taxon>Eisenbergiella</taxon>
    </lineage>
</organism>
<protein>
    <submittedName>
        <fullName evidence="2">Glycosyltransferase</fullName>
    </submittedName>
</protein>
<feature type="domain" description="Glycosyltransferase 2-like" evidence="1">
    <location>
        <begin position="4"/>
        <end position="168"/>
    </location>
</feature>
<accession>A0A6N7WFI7</accession>